<dbReference type="AlphaFoldDB" id="A0A914XPG1"/>
<feature type="compositionally biased region" description="Basic residues" evidence="1">
    <location>
        <begin position="115"/>
        <end position="129"/>
    </location>
</feature>
<sequence>MSVRTQGTQTPFALAVQFVLSVDRWALSSTQQEVIAGRLPPLATGLTTLILWADNAFAPRNLFRGEVDVDIGKTDYCCGAPADGGQFSQCFGEKKGGKSRAALRRFNDLGDLAHAHGKRPVHPSRRSRRPPIPTRGASSPLTVRPTSPQSVGANLPADELQCPAIDSSFEATAESLISPTTTRPPLPLCCRRLAYEPSVNSDSR</sequence>
<protein>
    <submittedName>
        <fullName evidence="3">Uncharacterized protein</fullName>
    </submittedName>
</protein>
<organism evidence="2 3">
    <name type="scientific">Plectus sambesii</name>
    <dbReference type="NCBI Taxonomy" id="2011161"/>
    <lineage>
        <taxon>Eukaryota</taxon>
        <taxon>Metazoa</taxon>
        <taxon>Ecdysozoa</taxon>
        <taxon>Nematoda</taxon>
        <taxon>Chromadorea</taxon>
        <taxon>Plectida</taxon>
        <taxon>Plectina</taxon>
        <taxon>Plectoidea</taxon>
        <taxon>Plectidae</taxon>
        <taxon>Plectus</taxon>
    </lineage>
</organism>
<evidence type="ECO:0000313" key="3">
    <source>
        <dbReference type="WBParaSite" id="PSAMB.scaffold934size38429.g9829.t1"/>
    </source>
</evidence>
<proteinExistence type="predicted"/>
<evidence type="ECO:0000256" key="1">
    <source>
        <dbReference type="SAM" id="MobiDB-lite"/>
    </source>
</evidence>
<accession>A0A914XPG1</accession>
<reference evidence="3" key="1">
    <citation type="submission" date="2022-11" db="UniProtKB">
        <authorList>
            <consortium name="WormBaseParasite"/>
        </authorList>
    </citation>
    <scope>IDENTIFICATION</scope>
</reference>
<feature type="compositionally biased region" description="Polar residues" evidence="1">
    <location>
        <begin position="136"/>
        <end position="152"/>
    </location>
</feature>
<feature type="region of interest" description="Disordered" evidence="1">
    <location>
        <begin position="113"/>
        <end position="155"/>
    </location>
</feature>
<dbReference type="Proteomes" id="UP000887566">
    <property type="component" value="Unplaced"/>
</dbReference>
<evidence type="ECO:0000313" key="2">
    <source>
        <dbReference type="Proteomes" id="UP000887566"/>
    </source>
</evidence>
<name>A0A914XPG1_9BILA</name>
<keyword evidence="2" id="KW-1185">Reference proteome</keyword>
<dbReference type="WBParaSite" id="PSAMB.scaffold934size38429.g9829.t1">
    <property type="protein sequence ID" value="PSAMB.scaffold934size38429.g9829.t1"/>
    <property type="gene ID" value="PSAMB.scaffold934size38429.g9829"/>
</dbReference>